<name>A0A4Z1TB44_GIAMU</name>
<sequence>MCDPSDPNDSNDSSGSSSSSSFVILPEVDDGLEVQTASSIKARSTDLTLIPPSHSLLDTSSKMIPLTFLVTGPYQSGKTRFCKTIWTTRYDLTDIDRYNSFLRETLFIDARMVLIHDEIGQEIQLTLIDLPGHSQTRASLHTLSRLPMITLCDTISGITLYHEYLRTLGTPQLFVLSKVDVCTCTILRAAQLSSQGLVHVTEQVEQRFLSVLRELATCFGIESSQVMLLGEDGSHISFILNLGIISFLHPTNTLTKAISMIISKTCEFELTHLIPLTFNSKKVCTFKPISFPRASTTSPLRGLTALYAIPRTSDCNDILLFCHTSQDLPNSHILQHFSGTELLLRLGTGEYCTPPRVLSNSVFAVSIPREVYQRSLSFTVHHSYVMHTSLKVVKQPTAIPLLCIFASFIPGVTLIQDVANDHVALIHTAGEHALNNFLAAAYTFLRGIELDALLILPLLPQISLSPIESSTRVTVAKMLQDDKNLDLSARYTLEICLTPWTKKLKTGYQVGPLMNDFSPDSSIFDQCTTLLTIKSICVTDGTVTLIDNVLRSSLYDNNHIPSLIQTFSQVLNSFGGIDFQDVRIVVTSFQSSVEAPPTYELPLFALEHAFEDIKVQTYEPMYLVEIEVSTFLVPIPHLRERLKTFMNKRHGTVLQPFSQLATNLPVWRAIVRLPVLDAIGFEAELEFTLPNACTQFYDDGNEVTNDGDVLRKAINARRADARTKTRIHLQWG</sequence>
<dbReference type="EMBL" id="VDLU01000001">
    <property type="protein sequence ID" value="TNJ30467.1"/>
    <property type="molecule type" value="Genomic_DNA"/>
</dbReference>
<dbReference type="InterPro" id="IPR027417">
    <property type="entry name" value="P-loop_NTPase"/>
</dbReference>
<accession>A0A4Z1TB44</accession>
<feature type="region of interest" description="Disordered" evidence="1">
    <location>
        <begin position="1"/>
        <end position="20"/>
    </location>
</feature>
<dbReference type="SUPFAM" id="SSF52540">
    <property type="entry name" value="P-loop containing nucleoside triphosphate hydrolases"/>
    <property type="match status" value="1"/>
</dbReference>
<evidence type="ECO:0000313" key="3">
    <source>
        <dbReference type="Proteomes" id="UP000315496"/>
    </source>
</evidence>
<reference evidence="2 3" key="1">
    <citation type="submission" date="2019-05" db="EMBL/GenBank/DDBJ databases">
        <title>The compact genome of Giardia muris reveals important steps in the evolution of intestinal protozoan parasites.</title>
        <authorList>
            <person name="Xu F."/>
            <person name="Jimenez-Gonzalez A."/>
            <person name="Einarsson E."/>
            <person name="Astvaldsson A."/>
            <person name="Peirasmaki D."/>
            <person name="Eckmann L."/>
            <person name="Andersson J.O."/>
            <person name="Svard S.G."/>
            <person name="Jerlstrom-Hultqvist J."/>
        </authorList>
    </citation>
    <scope>NUCLEOTIDE SEQUENCE [LARGE SCALE GENOMIC DNA]</scope>
    <source>
        <strain evidence="2 3">Roberts-Thomson</strain>
    </source>
</reference>
<evidence type="ECO:0000313" key="2">
    <source>
        <dbReference type="EMBL" id="TNJ30467.1"/>
    </source>
</evidence>
<keyword evidence="3" id="KW-1185">Reference proteome</keyword>
<dbReference type="Proteomes" id="UP000315496">
    <property type="component" value="Chromosome 1"/>
</dbReference>
<organism evidence="2 3">
    <name type="scientific">Giardia muris</name>
    <dbReference type="NCBI Taxonomy" id="5742"/>
    <lineage>
        <taxon>Eukaryota</taxon>
        <taxon>Metamonada</taxon>
        <taxon>Diplomonadida</taxon>
        <taxon>Hexamitidae</taxon>
        <taxon>Giardiinae</taxon>
        <taxon>Giardia</taxon>
    </lineage>
</organism>
<gene>
    <name evidence="2" type="ORF">GMRT_10912</name>
</gene>
<dbReference type="AlphaFoldDB" id="A0A4Z1TB44"/>
<evidence type="ECO:0000256" key="1">
    <source>
        <dbReference type="SAM" id="MobiDB-lite"/>
    </source>
</evidence>
<comment type="caution">
    <text evidence="2">The sequence shown here is derived from an EMBL/GenBank/DDBJ whole genome shotgun (WGS) entry which is preliminary data.</text>
</comment>
<protein>
    <submittedName>
        <fullName evidence="2">Uncharacterized protein</fullName>
    </submittedName>
</protein>
<proteinExistence type="predicted"/>
<dbReference type="VEuPathDB" id="GiardiaDB:GMRT_10912"/>